<evidence type="ECO:0000313" key="2">
    <source>
        <dbReference type="EMBL" id="SFV56631.1"/>
    </source>
</evidence>
<dbReference type="GO" id="GO:0016758">
    <property type="term" value="F:hexosyltransferase activity"/>
    <property type="evidence" value="ECO:0007669"/>
    <property type="project" value="UniProtKB-ARBA"/>
</dbReference>
<dbReference type="FunFam" id="3.90.550.10:FF:000130">
    <property type="entry name" value="Family 2 glycosyl transferase"/>
    <property type="match status" value="1"/>
</dbReference>
<sequence>MVSIITPSHNASKFISECINSVLIQTYREWEMIIVDDLSTDNSVTIIKEFVEKDKRVKLIELKKNGGPAKARNIAIKESKGDFIAFLDADDLWKKEKLERQLDFMKKYNLAFTYSSYDVIDEEGEYMTTFNTKNAVTYKSLLKTCSIGCLTAIYDVNKLGKVYMPDMQKRQDYALWLDIFKRIDHAKGILEPLASYRVGQTSVSSNKFTASIWQWKIYRDVEKLNIFKSGYYFAHYVYYGLKKYK</sequence>
<dbReference type="Pfam" id="PF00535">
    <property type="entry name" value="Glycos_transf_2"/>
    <property type="match status" value="1"/>
</dbReference>
<dbReference type="AlphaFoldDB" id="A0A1W1BT45"/>
<dbReference type="SUPFAM" id="SSF53448">
    <property type="entry name" value="Nucleotide-diphospho-sugar transferases"/>
    <property type="match status" value="1"/>
</dbReference>
<feature type="domain" description="Glycosyltransferase 2-like" evidence="1">
    <location>
        <begin position="3"/>
        <end position="129"/>
    </location>
</feature>
<evidence type="ECO:0000259" key="1">
    <source>
        <dbReference type="Pfam" id="PF00535"/>
    </source>
</evidence>
<reference evidence="2" key="1">
    <citation type="submission" date="2016-10" db="EMBL/GenBank/DDBJ databases">
        <authorList>
            <person name="de Groot N.N."/>
        </authorList>
    </citation>
    <scope>NUCLEOTIDE SEQUENCE</scope>
</reference>
<dbReference type="PANTHER" id="PTHR22916">
    <property type="entry name" value="GLYCOSYLTRANSFERASE"/>
    <property type="match status" value="1"/>
</dbReference>
<dbReference type="Gene3D" id="3.90.550.10">
    <property type="entry name" value="Spore Coat Polysaccharide Biosynthesis Protein SpsA, Chain A"/>
    <property type="match status" value="1"/>
</dbReference>
<keyword evidence="2" id="KW-0808">Transferase</keyword>
<dbReference type="InterPro" id="IPR029044">
    <property type="entry name" value="Nucleotide-diphossugar_trans"/>
</dbReference>
<dbReference type="PANTHER" id="PTHR22916:SF3">
    <property type="entry name" value="UDP-GLCNAC:BETAGAL BETA-1,3-N-ACETYLGLUCOSAMINYLTRANSFERASE-LIKE PROTEIN 1"/>
    <property type="match status" value="1"/>
</dbReference>
<accession>A0A1W1BT45</accession>
<organism evidence="2">
    <name type="scientific">hydrothermal vent metagenome</name>
    <dbReference type="NCBI Taxonomy" id="652676"/>
    <lineage>
        <taxon>unclassified sequences</taxon>
        <taxon>metagenomes</taxon>
        <taxon>ecological metagenomes</taxon>
    </lineage>
</organism>
<name>A0A1W1BT45_9ZZZZ</name>
<proteinExistence type="predicted"/>
<gene>
    <name evidence="2" type="ORF">MNB_SV-9-427</name>
</gene>
<dbReference type="CDD" id="cd00761">
    <property type="entry name" value="Glyco_tranf_GTA_type"/>
    <property type="match status" value="1"/>
</dbReference>
<dbReference type="InterPro" id="IPR001173">
    <property type="entry name" value="Glyco_trans_2-like"/>
</dbReference>
<protein>
    <submittedName>
        <fullName evidence="2">Putative N-acetylgalactosaminyl-diphosphoundecaprenol glucuronosyltransferase</fullName>
    </submittedName>
</protein>
<dbReference type="EMBL" id="FPHG01000031">
    <property type="protein sequence ID" value="SFV56631.1"/>
    <property type="molecule type" value="Genomic_DNA"/>
</dbReference>